<dbReference type="SUPFAM" id="SSF56784">
    <property type="entry name" value="HAD-like"/>
    <property type="match status" value="1"/>
</dbReference>
<reference evidence="1" key="1">
    <citation type="submission" date="2018-05" db="EMBL/GenBank/DDBJ databases">
        <authorList>
            <person name="Lanie J.A."/>
            <person name="Ng W.-L."/>
            <person name="Kazmierczak K.M."/>
            <person name="Andrzejewski T.M."/>
            <person name="Davidsen T.M."/>
            <person name="Wayne K.J."/>
            <person name="Tettelin H."/>
            <person name="Glass J.I."/>
            <person name="Rusch D."/>
            <person name="Podicherti R."/>
            <person name="Tsui H.-C.T."/>
            <person name="Winkler M.E."/>
        </authorList>
    </citation>
    <scope>NUCLEOTIDE SEQUENCE</scope>
</reference>
<gene>
    <name evidence="1" type="ORF">METZ01_LOCUS154089</name>
</gene>
<dbReference type="InterPro" id="IPR011863">
    <property type="entry name" value="HSK-PSP"/>
</dbReference>
<accession>A0A382AI33</accession>
<proteinExistence type="predicted"/>
<name>A0A382AI33_9ZZZZ</name>
<evidence type="ECO:0008006" key="2">
    <source>
        <dbReference type="Google" id="ProtNLM"/>
    </source>
</evidence>
<dbReference type="Pfam" id="PF00702">
    <property type="entry name" value="Hydrolase"/>
    <property type="match status" value="1"/>
</dbReference>
<organism evidence="1">
    <name type="scientific">marine metagenome</name>
    <dbReference type="NCBI Taxonomy" id="408172"/>
    <lineage>
        <taxon>unclassified sequences</taxon>
        <taxon>metagenomes</taxon>
        <taxon>ecological metagenomes</taxon>
    </lineage>
</organism>
<dbReference type="InterPro" id="IPR023214">
    <property type="entry name" value="HAD_sf"/>
</dbReference>
<dbReference type="EMBL" id="UINC01025519">
    <property type="protein sequence ID" value="SVB01235.1"/>
    <property type="molecule type" value="Genomic_DNA"/>
</dbReference>
<evidence type="ECO:0000313" key="1">
    <source>
        <dbReference type="EMBL" id="SVB01235.1"/>
    </source>
</evidence>
<protein>
    <recommendedName>
        <fullName evidence="2">Bifunctional phosphoserine phosphatase/homoserine phosphotransferase ThrH</fullName>
    </recommendedName>
</protein>
<dbReference type="InterPro" id="IPR036412">
    <property type="entry name" value="HAD-like_sf"/>
</dbReference>
<dbReference type="NCBIfam" id="NF010109">
    <property type="entry name" value="PRK13582.1"/>
    <property type="match status" value="1"/>
</dbReference>
<dbReference type="Gene3D" id="3.40.50.1000">
    <property type="entry name" value="HAD superfamily/HAD-like"/>
    <property type="match status" value="1"/>
</dbReference>
<sequence length="213" mass="23996">MRSFTYCWKGLLVKLVCLDLEGVLIPEIWLGLAERTGIEELKVTTRDSPDYDNLMCHRLTILKKHNLGMEALNQVVAKMSPLEGAVELIERLRPRFQIVILSDTFYELAMPLMAGLGWPTLLCHRLTLSDDAVTGYVLRQDDPKFHAVDAFKKINLPVIAAGDSYNDISMLQHADAGILFRPPKAIVENYPELTVAADHQELGDKIEYFGITL</sequence>
<dbReference type="NCBIfam" id="TIGR02137">
    <property type="entry name" value="HSK-PSP"/>
    <property type="match status" value="1"/>
</dbReference>
<dbReference type="Gene3D" id="3.90.1470.10">
    <property type="entry name" value="thrh gene product, domain 2"/>
    <property type="match status" value="1"/>
</dbReference>
<dbReference type="AlphaFoldDB" id="A0A382AI33"/>